<comment type="caution">
    <text evidence="2">The sequence shown here is derived from an EMBL/GenBank/DDBJ whole genome shotgun (WGS) entry which is preliminary data.</text>
</comment>
<protein>
    <submittedName>
        <fullName evidence="2">Uncharacterized protein</fullName>
    </submittedName>
</protein>
<keyword evidence="5" id="KW-1185">Reference proteome</keyword>
<dbReference type="EMBL" id="BIFQ01000001">
    <property type="protein sequence ID" value="GCE07774.1"/>
    <property type="molecule type" value="Genomic_DNA"/>
</dbReference>
<dbReference type="Proteomes" id="UP000287224">
    <property type="component" value="Unassembled WGS sequence"/>
</dbReference>
<proteinExistence type="predicted"/>
<dbReference type="EMBL" id="BIFQ01000001">
    <property type="protein sequence ID" value="GCE02673.1"/>
    <property type="molecule type" value="Genomic_DNA"/>
</dbReference>
<name>A0A401ZLS5_9CHLR</name>
<accession>A0A401ZLS5</accession>
<dbReference type="EMBL" id="BIFQ01000002">
    <property type="protein sequence ID" value="GCE10140.1"/>
    <property type="molecule type" value="Genomic_DNA"/>
</dbReference>
<evidence type="ECO:0000313" key="3">
    <source>
        <dbReference type="EMBL" id="GCE07777.1"/>
    </source>
</evidence>
<sequence>MRETRESDTRYVARIHPGERDERRGRHDEGGAWVVLWTCDWERERKEWRMT</sequence>
<reference evidence="2" key="2">
    <citation type="journal article" date="2019" name="Int. J. Syst. Evol. Microbiol.">
        <title>Tengunoibacter tsumagoiensis gen. nov., sp. nov., Dictyobacter kobayashii sp. nov., Dictyobacter alpinus sp. nov., and description of Dictyobacteraceae fam. nov. within the order Ktedonobacterales isolated from Tengu-no-mugimeshi, a soil-like granular mass of micro-organisms, and emended descriptions of the genera Ktedonobacter and Dictyobacter.</title>
        <authorList>
            <person name="Wang C."/>
            <person name="Zheng Y."/>
            <person name="Sakai Y."/>
            <person name="Toyoda A."/>
            <person name="Minakuchi Y."/>
            <person name="Abe K."/>
            <person name="Yokota A."/>
            <person name="Yabe S."/>
        </authorList>
    </citation>
    <scope>NUCLEOTIDE SEQUENCE</scope>
    <source>
        <strain evidence="2">S-27</strain>
    </source>
</reference>
<organism evidence="2 5">
    <name type="scientific">Dictyobacter aurantiacus</name>
    <dbReference type="NCBI Taxonomy" id="1936993"/>
    <lineage>
        <taxon>Bacteria</taxon>
        <taxon>Bacillati</taxon>
        <taxon>Chloroflexota</taxon>
        <taxon>Ktedonobacteria</taxon>
        <taxon>Ktedonobacterales</taxon>
        <taxon>Dictyobacteraceae</taxon>
        <taxon>Dictyobacter</taxon>
    </lineage>
</organism>
<evidence type="ECO:0000313" key="1">
    <source>
        <dbReference type="EMBL" id="GCE02673.1"/>
    </source>
</evidence>
<dbReference type="EMBL" id="BIFQ01000002">
    <property type="protein sequence ID" value="GCE07777.1"/>
    <property type="molecule type" value="Genomic_DNA"/>
</dbReference>
<evidence type="ECO:0000313" key="2">
    <source>
        <dbReference type="EMBL" id="GCE07774.1"/>
    </source>
</evidence>
<evidence type="ECO:0000313" key="5">
    <source>
        <dbReference type="Proteomes" id="UP000287224"/>
    </source>
</evidence>
<gene>
    <name evidence="1" type="ORF">KDAU_00020</name>
    <name evidence="2" type="ORF">KDAU_51030</name>
    <name evidence="3" type="ORF">KDAU_51060</name>
    <name evidence="4" type="ORF">KDAU_74690</name>
</gene>
<evidence type="ECO:0000313" key="4">
    <source>
        <dbReference type="EMBL" id="GCE10140.1"/>
    </source>
</evidence>
<dbReference type="AlphaFoldDB" id="A0A401ZLS5"/>
<reference evidence="5" key="1">
    <citation type="submission" date="2018-12" db="EMBL/GenBank/DDBJ databases">
        <title>Tengunoibacter tsumagoiensis gen. nov., sp. nov., Dictyobacter kobayashii sp. nov., D. alpinus sp. nov., and D. joshuensis sp. nov. and description of Dictyobacteraceae fam. nov. within the order Ktedonobacterales isolated from Tengu-no-mugimeshi.</title>
        <authorList>
            <person name="Wang C.M."/>
            <person name="Zheng Y."/>
            <person name="Sakai Y."/>
            <person name="Toyoda A."/>
            <person name="Minakuchi Y."/>
            <person name="Abe K."/>
            <person name="Yokota A."/>
            <person name="Yabe S."/>
        </authorList>
    </citation>
    <scope>NUCLEOTIDE SEQUENCE [LARGE SCALE GENOMIC DNA]</scope>
    <source>
        <strain evidence="5">S-27</strain>
    </source>
</reference>